<evidence type="ECO:0000256" key="1">
    <source>
        <dbReference type="ARBA" id="ARBA00004651"/>
    </source>
</evidence>
<sequence length="508" mass="52858">MTTDTSRPGADLRGAARNGAIALAGSGIAAVTGLLLNVVIGRGFGPSASGEFFVVVAVLTVITTIGKLGADTGLVWAVARHRALQQPRDICTTLWVGAVPSLAAGILMAVALYLLAPWLADLIGAGDDLDTLFRFSAPFVIVAGPGMVLAAGLRGAGNILGYAAVQNVVVPGLRPVLAGIALVAGLGLSAAILTWNLPFVVGLAIAVVLVARRTLAIERAHPDAAPSRPVREVASEFWRFSGPRAVTAALEAAIVWSDVLVVAALATPRDAGIYAAASRFILTGTLAEGAMRVAMAPEISRLLALGDLPGAARLSSVVTQWTVLLSWPLYLVLALYSPAVLSVFGPGFDDGATALTMLSVAMLLVMSAGNNQTILLMSGRSGLQMANRVLALAGNLAMNFLLVPIWGMNGAAVAWSVTWVADALLVMLEVRYAVGLERTWRRVYPAMLMSALAFLPTGLVYRTLTDGGAWAAVTGCLVGVLAFAWLVVKNTHRLDMAPMRAAIPFRRG</sequence>
<dbReference type="PANTHER" id="PTHR30250">
    <property type="entry name" value="PST FAMILY PREDICTED COLANIC ACID TRANSPORTER"/>
    <property type="match status" value="1"/>
</dbReference>
<accession>A0ABP6YTR3</accession>
<keyword evidence="8" id="KW-1185">Reference proteome</keyword>
<dbReference type="Proteomes" id="UP001501074">
    <property type="component" value="Unassembled WGS sequence"/>
</dbReference>
<gene>
    <name evidence="7" type="primary">uppV</name>
    <name evidence="7" type="ORF">GCM10022223_00350</name>
</gene>
<dbReference type="EMBL" id="BAAAZO010000001">
    <property type="protein sequence ID" value="GAA3589814.1"/>
    <property type="molecule type" value="Genomic_DNA"/>
</dbReference>
<keyword evidence="3 6" id="KW-0812">Transmembrane</keyword>
<dbReference type="Pfam" id="PF01943">
    <property type="entry name" value="Polysacc_synt"/>
    <property type="match status" value="1"/>
</dbReference>
<keyword evidence="5 6" id="KW-0472">Membrane</keyword>
<evidence type="ECO:0000313" key="8">
    <source>
        <dbReference type="Proteomes" id="UP001501074"/>
    </source>
</evidence>
<proteinExistence type="predicted"/>
<feature type="transmembrane region" description="Helical" evidence="6">
    <location>
        <begin position="20"/>
        <end position="40"/>
    </location>
</feature>
<feature type="transmembrane region" description="Helical" evidence="6">
    <location>
        <begin position="168"/>
        <end position="186"/>
    </location>
</feature>
<comment type="subcellular location">
    <subcellularLocation>
        <location evidence="1">Cell membrane</location>
        <topology evidence="1">Multi-pass membrane protein</topology>
    </subcellularLocation>
</comment>
<organism evidence="7 8">
    <name type="scientific">Kineosporia mesophila</name>
    <dbReference type="NCBI Taxonomy" id="566012"/>
    <lineage>
        <taxon>Bacteria</taxon>
        <taxon>Bacillati</taxon>
        <taxon>Actinomycetota</taxon>
        <taxon>Actinomycetes</taxon>
        <taxon>Kineosporiales</taxon>
        <taxon>Kineosporiaceae</taxon>
        <taxon>Kineosporia</taxon>
    </lineage>
</organism>
<feature type="transmembrane region" description="Helical" evidence="6">
    <location>
        <begin position="351"/>
        <end position="369"/>
    </location>
</feature>
<feature type="transmembrane region" description="Helical" evidence="6">
    <location>
        <begin position="192"/>
        <end position="211"/>
    </location>
</feature>
<evidence type="ECO:0000256" key="2">
    <source>
        <dbReference type="ARBA" id="ARBA00022475"/>
    </source>
</evidence>
<feature type="transmembrane region" description="Helical" evidence="6">
    <location>
        <begin position="52"/>
        <end position="78"/>
    </location>
</feature>
<keyword evidence="2" id="KW-1003">Cell membrane</keyword>
<evidence type="ECO:0000256" key="5">
    <source>
        <dbReference type="ARBA" id="ARBA00023136"/>
    </source>
</evidence>
<feature type="transmembrane region" description="Helical" evidence="6">
    <location>
        <begin position="135"/>
        <end position="156"/>
    </location>
</feature>
<feature type="transmembrane region" description="Helical" evidence="6">
    <location>
        <begin position="412"/>
        <end position="430"/>
    </location>
</feature>
<evidence type="ECO:0000256" key="6">
    <source>
        <dbReference type="SAM" id="Phobius"/>
    </source>
</evidence>
<dbReference type="InterPro" id="IPR002797">
    <property type="entry name" value="Polysacc_synth"/>
</dbReference>
<name>A0ABP6YTR3_9ACTN</name>
<dbReference type="RefSeq" id="WP_231485316.1">
    <property type="nucleotide sequence ID" value="NZ_BAAAZO010000001.1"/>
</dbReference>
<evidence type="ECO:0000256" key="3">
    <source>
        <dbReference type="ARBA" id="ARBA00022692"/>
    </source>
</evidence>
<dbReference type="InterPro" id="IPR050833">
    <property type="entry name" value="Poly_Biosynth_Transport"/>
</dbReference>
<feature type="transmembrane region" description="Helical" evidence="6">
    <location>
        <begin position="442"/>
        <end position="461"/>
    </location>
</feature>
<feature type="transmembrane region" description="Helical" evidence="6">
    <location>
        <begin position="323"/>
        <end position="345"/>
    </location>
</feature>
<feature type="transmembrane region" description="Helical" evidence="6">
    <location>
        <begin position="389"/>
        <end position="406"/>
    </location>
</feature>
<feature type="transmembrane region" description="Helical" evidence="6">
    <location>
        <begin position="467"/>
        <end position="488"/>
    </location>
</feature>
<keyword evidence="4 6" id="KW-1133">Transmembrane helix</keyword>
<feature type="transmembrane region" description="Helical" evidence="6">
    <location>
        <begin position="90"/>
        <end position="115"/>
    </location>
</feature>
<protein>
    <submittedName>
        <fullName evidence="7">Wzx-type polysaccharide biosynthesis protein UppV</fullName>
    </submittedName>
</protein>
<reference evidence="8" key="1">
    <citation type="journal article" date="2019" name="Int. J. Syst. Evol. Microbiol.">
        <title>The Global Catalogue of Microorganisms (GCM) 10K type strain sequencing project: providing services to taxonomists for standard genome sequencing and annotation.</title>
        <authorList>
            <consortium name="The Broad Institute Genomics Platform"/>
            <consortium name="The Broad Institute Genome Sequencing Center for Infectious Disease"/>
            <person name="Wu L."/>
            <person name="Ma J."/>
        </authorList>
    </citation>
    <scope>NUCLEOTIDE SEQUENCE [LARGE SCALE GENOMIC DNA]</scope>
    <source>
        <strain evidence="8">JCM 16902</strain>
    </source>
</reference>
<comment type="caution">
    <text evidence="7">The sequence shown here is derived from an EMBL/GenBank/DDBJ whole genome shotgun (WGS) entry which is preliminary data.</text>
</comment>
<dbReference type="PANTHER" id="PTHR30250:SF27">
    <property type="entry name" value="POLYSACCHARIDE BIOSYNTHESIS PROTEIN"/>
    <property type="match status" value="1"/>
</dbReference>
<evidence type="ECO:0000313" key="7">
    <source>
        <dbReference type="EMBL" id="GAA3589814.1"/>
    </source>
</evidence>
<evidence type="ECO:0000256" key="4">
    <source>
        <dbReference type="ARBA" id="ARBA00022989"/>
    </source>
</evidence>